<evidence type="ECO:0000256" key="1">
    <source>
        <dbReference type="ARBA" id="ARBA00008857"/>
    </source>
</evidence>
<dbReference type="PROSITE" id="PS51898">
    <property type="entry name" value="TYR_RECOMBINASE"/>
    <property type="match status" value="1"/>
</dbReference>
<feature type="domain" description="Tyr recombinase" evidence="5">
    <location>
        <begin position="188"/>
        <end position="390"/>
    </location>
</feature>
<keyword evidence="3" id="KW-0238">DNA-binding</keyword>
<dbReference type="Pfam" id="PF00589">
    <property type="entry name" value="Phage_integrase"/>
    <property type="match status" value="1"/>
</dbReference>
<protein>
    <submittedName>
        <fullName evidence="6">Site-specific integrase</fullName>
    </submittedName>
</protein>
<dbReference type="Proteomes" id="UP000679779">
    <property type="component" value="Unassembled WGS sequence"/>
</dbReference>
<dbReference type="PANTHER" id="PTHR30349">
    <property type="entry name" value="PHAGE INTEGRASE-RELATED"/>
    <property type="match status" value="1"/>
</dbReference>
<evidence type="ECO:0000259" key="5">
    <source>
        <dbReference type="PROSITE" id="PS51898"/>
    </source>
</evidence>
<evidence type="ECO:0000256" key="3">
    <source>
        <dbReference type="ARBA" id="ARBA00023125"/>
    </source>
</evidence>
<dbReference type="GO" id="GO:0006310">
    <property type="term" value="P:DNA recombination"/>
    <property type="evidence" value="ECO:0007669"/>
    <property type="project" value="UniProtKB-KW"/>
</dbReference>
<keyword evidence="2" id="KW-0229">DNA integration</keyword>
<dbReference type="InterPro" id="IPR011010">
    <property type="entry name" value="DNA_brk_join_enz"/>
</dbReference>
<dbReference type="CDD" id="cd01189">
    <property type="entry name" value="INT_ICEBs1_C_like"/>
    <property type="match status" value="1"/>
</dbReference>
<dbReference type="SUPFAM" id="SSF56349">
    <property type="entry name" value="DNA breaking-rejoining enzymes"/>
    <property type="match status" value="1"/>
</dbReference>
<dbReference type="InterPro" id="IPR004107">
    <property type="entry name" value="Integrase_SAM-like_N"/>
</dbReference>
<evidence type="ECO:0000313" key="6">
    <source>
        <dbReference type="EMBL" id="GIO34385.1"/>
    </source>
</evidence>
<comment type="similarity">
    <text evidence="1">Belongs to the 'phage' integrase family.</text>
</comment>
<dbReference type="InterPro" id="IPR013762">
    <property type="entry name" value="Integrase-like_cat_sf"/>
</dbReference>
<dbReference type="InterPro" id="IPR010998">
    <property type="entry name" value="Integrase_recombinase_N"/>
</dbReference>
<name>A0A919XQ12_9BACL</name>
<sequence>MAWIEHVGGNKYKLVARDPSKVSKPKKSTRVEVPADIAKSARKTEQWLTLELAKWAEAVESGEVTGKVKSEKISFKDFIPTWKKGYAKQNMGGKTILNTMEIIESRLIPEFGDTRIDQITTLQLVTWFAGLTNKKTGAPLATNTKLNIYKATKSIFDAAAAWGVIKNNPMDGVQRPSQSKKEKKEIRSKKKVYTRQEVEKLLTALYALPTRWRLYFTGAILGGFRRGELLAVEWPDVDHERCAIWIEKQITLDEEGNKIEGEVKTEESEGWVAMPKWYMDELKTYRKAWAKEKLNCKKWLGGDKEYVFHAGKGVMYYPSTPTLTWRRFLERNDLPLVKLHGLRHTAGMLLRESGADLKTIQERLRHTKLDTTANIYTHKSETINQAAVAHLEELNPKWLKFAP</sequence>
<evidence type="ECO:0000256" key="2">
    <source>
        <dbReference type="ARBA" id="ARBA00022908"/>
    </source>
</evidence>
<dbReference type="InterPro" id="IPR050090">
    <property type="entry name" value="Tyrosine_recombinase_XerCD"/>
</dbReference>
<dbReference type="Pfam" id="PF14659">
    <property type="entry name" value="Phage_int_SAM_3"/>
    <property type="match status" value="1"/>
</dbReference>
<dbReference type="PANTHER" id="PTHR30349:SF64">
    <property type="entry name" value="PROPHAGE INTEGRASE INTD-RELATED"/>
    <property type="match status" value="1"/>
</dbReference>
<dbReference type="EMBL" id="BORQ01000009">
    <property type="protein sequence ID" value="GIO34385.1"/>
    <property type="molecule type" value="Genomic_DNA"/>
</dbReference>
<comment type="caution">
    <text evidence="6">The sequence shown here is derived from an EMBL/GenBank/DDBJ whole genome shotgun (WGS) entry which is preliminary data.</text>
</comment>
<dbReference type="InterPro" id="IPR002104">
    <property type="entry name" value="Integrase_catalytic"/>
</dbReference>
<keyword evidence="7" id="KW-1185">Reference proteome</keyword>
<evidence type="ECO:0000313" key="7">
    <source>
        <dbReference type="Proteomes" id="UP000679779"/>
    </source>
</evidence>
<gene>
    <name evidence="6" type="ORF">J2TS6_55260</name>
</gene>
<keyword evidence="4" id="KW-0233">DNA recombination</keyword>
<dbReference type="AlphaFoldDB" id="A0A919XQ12"/>
<reference evidence="6" key="1">
    <citation type="submission" date="2021-03" db="EMBL/GenBank/DDBJ databases">
        <title>Antimicrobial resistance genes in bacteria isolated from Japanese honey, and their potential for conferring macrolide and lincosamide resistance in the American foulbrood pathogen Paenibacillus larvae.</title>
        <authorList>
            <person name="Okamoto M."/>
            <person name="Kumagai M."/>
            <person name="Kanamori H."/>
            <person name="Takamatsu D."/>
        </authorList>
    </citation>
    <scope>NUCLEOTIDE SEQUENCE</scope>
    <source>
        <strain evidence="6">J2TS6</strain>
    </source>
</reference>
<dbReference type="RefSeq" id="WP_212958848.1">
    <property type="nucleotide sequence ID" value="NZ_BORQ01000009.1"/>
</dbReference>
<dbReference type="Gene3D" id="1.10.150.130">
    <property type="match status" value="1"/>
</dbReference>
<evidence type="ECO:0000256" key="4">
    <source>
        <dbReference type="ARBA" id="ARBA00023172"/>
    </source>
</evidence>
<accession>A0A919XQ12</accession>
<dbReference type="Gene3D" id="1.10.443.10">
    <property type="entry name" value="Intergrase catalytic core"/>
    <property type="match status" value="1"/>
</dbReference>
<organism evidence="6 7">
    <name type="scientific">Paenibacillus albilobatus</name>
    <dbReference type="NCBI Taxonomy" id="2716884"/>
    <lineage>
        <taxon>Bacteria</taxon>
        <taxon>Bacillati</taxon>
        <taxon>Bacillota</taxon>
        <taxon>Bacilli</taxon>
        <taxon>Bacillales</taxon>
        <taxon>Paenibacillaceae</taxon>
        <taxon>Paenibacillus</taxon>
    </lineage>
</organism>
<dbReference type="GO" id="GO:0015074">
    <property type="term" value="P:DNA integration"/>
    <property type="evidence" value="ECO:0007669"/>
    <property type="project" value="UniProtKB-KW"/>
</dbReference>
<proteinExistence type="inferred from homology"/>
<dbReference type="GO" id="GO:0003677">
    <property type="term" value="F:DNA binding"/>
    <property type="evidence" value="ECO:0007669"/>
    <property type="project" value="UniProtKB-KW"/>
</dbReference>